<name>A0A382Z7G1_9ZZZZ</name>
<dbReference type="EMBL" id="UINC01181125">
    <property type="protein sequence ID" value="SVD90658.1"/>
    <property type="molecule type" value="Genomic_DNA"/>
</dbReference>
<feature type="non-terminal residue" evidence="2">
    <location>
        <position position="1"/>
    </location>
</feature>
<feature type="region of interest" description="Disordered" evidence="1">
    <location>
        <begin position="204"/>
        <end position="224"/>
    </location>
</feature>
<gene>
    <name evidence="2" type="ORF">METZ01_LOCUS443512</name>
</gene>
<evidence type="ECO:0000313" key="2">
    <source>
        <dbReference type="EMBL" id="SVD90658.1"/>
    </source>
</evidence>
<organism evidence="2">
    <name type="scientific">marine metagenome</name>
    <dbReference type="NCBI Taxonomy" id="408172"/>
    <lineage>
        <taxon>unclassified sequences</taxon>
        <taxon>metagenomes</taxon>
        <taxon>ecological metagenomes</taxon>
    </lineage>
</organism>
<feature type="non-terminal residue" evidence="2">
    <location>
        <position position="259"/>
    </location>
</feature>
<sequence length="259" mass="28568">GQQRPGLLPGGISLKLSLDLSGYRHDRLSIGRLAPLIRWFSFVQVPGPQGDRLGSPRGWRQHRRHHLPTFDRGIIAGSRLADLDAVAPVARVDTGLYPLAHSGLPIQGRRPRTQRQELPERHQRHAQRAQCPGDHVRRCVHEHGSTKRPDLPPHLSDRRSGSIDAGPWVLPDAPLPDGHGLPANHGNRIGQIQQKGGATARLYQPGSVVSGHPGHGQWIPTCPGDRGHGPVLLWDGQHRHRRRDGPLLVPGPGQHHERH</sequence>
<evidence type="ECO:0000256" key="1">
    <source>
        <dbReference type="SAM" id="MobiDB-lite"/>
    </source>
</evidence>
<proteinExistence type="predicted"/>
<feature type="region of interest" description="Disordered" evidence="1">
    <location>
        <begin position="103"/>
        <end position="189"/>
    </location>
</feature>
<feature type="compositionally biased region" description="Basic and acidic residues" evidence="1">
    <location>
        <begin position="134"/>
        <end position="161"/>
    </location>
</feature>
<dbReference type="AlphaFoldDB" id="A0A382Z7G1"/>
<accession>A0A382Z7G1</accession>
<reference evidence="2" key="1">
    <citation type="submission" date="2018-05" db="EMBL/GenBank/DDBJ databases">
        <authorList>
            <person name="Lanie J.A."/>
            <person name="Ng W.-L."/>
            <person name="Kazmierczak K.M."/>
            <person name="Andrzejewski T.M."/>
            <person name="Davidsen T.M."/>
            <person name="Wayne K.J."/>
            <person name="Tettelin H."/>
            <person name="Glass J.I."/>
            <person name="Rusch D."/>
            <person name="Podicherti R."/>
            <person name="Tsui H.-C.T."/>
            <person name="Winkler M.E."/>
        </authorList>
    </citation>
    <scope>NUCLEOTIDE SEQUENCE</scope>
</reference>
<protein>
    <submittedName>
        <fullName evidence="2">Uncharacterized protein</fullName>
    </submittedName>
</protein>